<dbReference type="GO" id="GO:0006488">
    <property type="term" value="P:dolichol-linked oligosaccharide biosynthetic process"/>
    <property type="evidence" value="ECO:0007669"/>
    <property type="project" value="InterPro"/>
</dbReference>
<dbReference type="GO" id="GO:0004577">
    <property type="term" value="F:N-acetylglucosaminyldiphosphodolichol N-acetylglucosaminyltransferase activity"/>
    <property type="evidence" value="ECO:0007669"/>
    <property type="project" value="TreeGrafter"/>
</dbReference>
<keyword evidence="7 8" id="KW-0472">Membrane</keyword>
<evidence type="ECO:0000256" key="8">
    <source>
        <dbReference type="SAM" id="Phobius"/>
    </source>
</evidence>
<evidence type="ECO:0000256" key="1">
    <source>
        <dbReference type="ARBA" id="ARBA00004389"/>
    </source>
</evidence>
<keyword evidence="10" id="KW-1185">Reference proteome</keyword>
<keyword evidence="6 8" id="KW-1133">Transmembrane helix</keyword>
<comment type="similarity">
    <text evidence="2">Belongs to the ALG14 family.</text>
</comment>
<keyword evidence="9" id="KW-0808">Transferase</keyword>
<feature type="transmembrane region" description="Helical" evidence="8">
    <location>
        <begin position="181"/>
        <end position="203"/>
    </location>
</feature>
<evidence type="ECO:0000256" key="7">
    <source>
        <dbReference type="ARBA" id="ARBA00023136"/>
    </source>
</evidence>
<name>A0AAD3HAH6_9STRA</name>
<dbReference type="EMBL" id="BLLK01000055">
    <property type="protein sequence ID" value="GFH56657.1"/>
    <property type="molecule type" value="Genomic_DNA"/>
</dbReference>
<dbReference type="GO" id="GO:0043541">
    <property type="term" value="C:UDP-N-acetylglucosamine transferase complex"/>
    <property type="evidence" value="ECO:0007669"/>
    <property type="project" value="TreeGrafter"/>
</dbReference>
<reference evidence="9 10" key="1">
    <citation type="journal article" date="2021" name="Sci. Rep.">
        <title>The genome of the diatom Chaetoceros tenuissimus carries an ancient integrated fragment of an extant virus.</title>
        <authorList>
            <person name="Hongo Y."/>
            <person name="Kimura K."/>
            <person name="Takaki Y."/>
            <person name="Yoshida Y."/>
            <person name="Baba S."/>
            <person name="Kobayashi G."/>
            <person name="Nagasaki K."/>
            <person name="Hano T."/>
            <person name="Tomaru Y."/>
        </authorList>
    </citation>
    <scope>NUCLEOTIDE SEQUENCE [LARGE SCALE GENOMIC DNA]</scope>
    <source>
        <strain evidence="9 10">NIES-3715</strain>
    </source>
</reference>
<evidence type="ECO:0000256" key="3">
    <source>
        <dbReference type="ARBA" id="ARBA00017467"/>
    </source>
</evidence>
<evidence type="ECO:0000256" key="5">
    <source>
        <dbReference type="ARBA" id="ARBA00022824"/>
    </source>
</evidence>
<dbReference type="PANTHER" id="PTHR12154:SF4">
    <property type="entry name" value="UDP-N-ACETYLGLUCOSAMINE TRANSFERASE SUBUNIT ALG14 HOMOLOG"/>
    <property type="match status" value="1"/>
</dbReference>
<keyword evidence="4 8" id="KW-0812">Transmembrane</keyword>
<evidence type="ECO:0000313" key="10">
    <source>
        <dbReference type="Proteomes" id="UP001054902"/>
    </source>
</evidence>
<organism evidence="9 10">
    <name type="scientific">Chaetoceros tenuissimus</name>
    <dbReference type="NCBI Taxonomy" id="426638"/>
    <lineage>
        <taxon>Eukaryota</taxon>
        <taxon>Sar</taxon>
        <taxon>Stramenopiles</taxon>
        <taxon>Ochrophyta</taxon>
        <taxon>Bacillariophyta</taxon>
        <taxon>Coscinodiscophyceae</taxon>
        <taxon>Chaetocerotophycidae</taxon>
        <taxon>Chaetocerotales</taxon>
        <taxon>Chaetocerotaceae</taxon>
        <taxon>Chaetoceros</taxon>
    </lineage>
</organism>
<proteinExistence type="inferred from homology"/>
<dbReference type="Gene3D" id="3.40.50.2000">
    <property type="entry name" value="Glycogen Phosphorylase B"/>
    <property type="match status" value="1"/>
</dbReference>
<feature type="transmembrane region" description="Helical" evidence="8">
    <location>
        <begin position="155"/>
        <end position="175"/>
    </location>
</feature>
<gene>
    <name evidence="9" type="ORF">CTEN210_13133</name>
</gene>
<dbReference type="PANTHER" id="PTHR12154">
    <property type="entry name" value="GLYCOSYL TRANSFERASE-RELATED"/>
    <property type="match status" value="1"/>
</dbReference>
<evidence type="ECO:0000256" key="2">
    <source>
        <dbReference type="ARBA" id="ARBA00009731"/>
    </source>
</evidence>
<evidence type="ECO:0000256" key="4">
    <source>
        <dbReference type="ARBA" id="ARBA00022692"/>
    </source>
</evidence>
<dbReference type="Pfam" id="PF08660">
    <property type="entry name" value="Alg14"/>
    <property type="match status" value="1"/>
</dbReference>
<accession>A0AAD3HAH6</accession>
<keyword evidence="5" id="KW-0256">Endoplasmic reticulum</keyword>
<sequence length="261" mass="30071">MNFIMSPLDEFKTDVNVMLLFGKEFRIVLIKVLGIFCLFLSMILIRIFLVLREIKTQRQMRRIISSQMNMKRTKTLVVLGSGGHTTEMLHLLSSIQHEEVYSPIDYIVASTDTTSVKRIEALNSSNLGKGKKKMSLPPHQNIYQIPRSREVGQSYLTSIFTTLYSIFYTAHLILFEIQPDLLLINGPGTCLPVALWTFVARVLRLSRGNIIFIESFCRVKTLSLTGKILWIMGITDMFMVHWHEVLQKDMILLDCFIEHDP</sequence>
<dbReference type="InterPro" id="IPR013969">
    <property type="entry name" value="Oligosacch_biosynth_Alg14"/>
</dbReference>
<evidence type="ECO:0000256" key="6">
    <source>
        <dbReference type="ARBA" id="ARBA00022989"/>
    </source>
</evidence>
<feature type="transmembrane region" description="Helical" evidence="8">
    <location>
        <begin position="28"/>
        <end position="51"/>
    </location>
</feature>
<evidence type="ECO:0000313" key="9">
    <source>
        <dbReference type="EMBL" id="GFH56657.1"/>
    </source>
</evidence>
<dbReference type="Proteomes" id="UP001054902">
    <property type="component" value="Unassembled WGS sequence"/>
</dbReference>
<comment type="subcellular location">
    <subcellularLocation>
        <location evidence="1">Endoplasmic reticulum membrane</location>
        <topology evidence="1">Single-pass membrane protein</topology>
    </subcellularLocation>
</comment>
<comment type="caution">
    <text evidence="9">The sequence shown here is derived from an EMBL/GenBank/DDBJ whole genome shotgun (WGS) entry which is preliminary data.</text>
</comment>
<dbReference type="AlphaFoldDB" id="A0AAD3HAH6"/>
<protein>
    <recommendedName>
        <fullName evidence="3">UDP-N-acetylglucosamine transferase subunit ALG14</fullName>
    </recommendedName>
</protein>